<keyword evidence="4 7" id="KW-1133">Transmembrane helix</keyword>
<sequence length="252" mass="28007">MNYDELLNISTEIGYRLLESGGEIYRVEESIQRIFEAYGIFTAEVFVIPSCIIVTVCDEDGHSLTKIRRIRGLGMDLEKVVQFNALCRRICRERPEFQEVHREIRRIDQCTGYTFWQQLFAFALISFSFTLFFGGDLTDACFAIFCGIGVKLVLHNMSRFEANSFFTNIIASGTAAVIALFFVRIGLAHNSDKMIIGTLMNLVPGIAITNVMRDIIAGDLIAGLIKLTEALLVATAIALGAGMAITLSQILL</sequence>
<feature type="transmembrane region" description="Helical" evidence="7">
    <location>
        <begin position="112"/>
        <end position="131"/>
    </location>
</feature>
<reference evidence="9" key="1">
    <citation type="submission" date="2019-11" db="EMBL/GenBank/DDBJ databases">
        <authorList>
            <person name="Feng L."/>
        </authorList>
    </citation>
    <scope>NUCLEOTIDE SEQUENCE</scope>
    <source>
        <strain evidence="9">AundefinedLFYP135</strain>
    </source>
</reference>
<evidence type="ECO:0000313" key="9">
    <source>
        <dbReference type="EMBL" id="VYS95288.1"/>
    </source>
</evidence>
<feature type="transmembrane region" description="Helical" evidence="7">
    <location>
        <begin position="166"/>
        <end position="188"/>
    </location>
</feature>
<dbReference type="AlphaFoldDB" id="A0A6N2SRR7"/>
<protein>
    <submittedName>
        <fullName evidence="9">Inner membrane protein YjjP</fullName>
    </submittedName>
</protein>
<feature type="domain" description="Threonine/serine exporter-like N-terminal" evidence="8">
    <location>
        <begin position="10"/>
        <end position="247"/>
    </location>
</feature>
<comment type="similarity">
    <text evidence="6">Belongs to the ThrE exporter (TC 2.A.79) family.</text>
</comment>
<comment type="subcellular location">
    <subcellularLocation>
        <location evidence="1">Cell membrane</location>
        <topology evidence="1">Multi-pass membrane protein</topology>
    </subcellularLocation>
</comment>
<dbReference type="EMBL" id="CACRSL010000003">
    <property type="protein sequence ID" value="VYS95288.1"/>
    <property type="molecule type" value="Genomic_DNA"/>
</dbReference>
<dbReference type="GO" id="GO:0015744">
    <property type="term" value="P:succinate transport"/>
    <property type="evidence" value="ECO:0007669"/>
    <property type="project" value="TreeGrafter"/>
</dbReference>
<keyword evidence="3 7" id="KW-0812">Transmembrane</keyword>
<evidence type="ECO:0000256" key="5">
    <source>
        <dbReference type="ARBA" id="ARBA00023136"/>
    </source>
</evidence>
<dbReference type="Pfam" id="PF06738">
    <property type="entry name" value="ThrE"/>
    <property type="match status" value="1"/>
</dbReference>
<dbReference type="InterPro" id="IPR010619">
    <property type="entry name" value="ThrE-like_N"/>
</dbReference>
<organism evidence="9">
    <name type="scientific">uncultured Anaerotruncus sp</name>
    <dbReference type="NCBI Taxonomy" id="905011"/>
    <lineage>
        <taxon>Bacteria</taxon>
        <taxon>Bacillati</taxon>
        <taxon>Bacillota</taxon>
        <taxon>Clostridia</taxon>
        <taxon>Eubacteriales</taxon>
        <taxon>Oscillospiraceae</taxon>
        <taxon>Anaerotruncus</taxon>
        <taxon>environmental samples</taxon>
    </lineage>
</organism>
<evidence type="ECO:0000256" key="2">
    <source>
        <dbReference type="ARBA" id="ARBA00022475"/>
    </source>
</evidence>
<dbReference type="GO" id="GO:0005886">
    <property type="term" value="C:plasma membrane"/>
    <property type="evidence" value="ECO:0007669"/>
    <property type="project" value="UniProtKB-SubCell"/>
</dbReference>
<evidence type="ECO:0000256" key="7">
    <source>
        <dbReference type="SAM" id="Phobius"/>
    </source>
</evidence>
<feature type="transmembrane region" description="Helical" evidence="7">
    <location>
        <begin position="231"/>
        <end position="251"/>
    </location>
</feature>
<evidence type="ECO:0000259" key="8">
    <source>
        <dbReference type="Pfam" id="PF06738"/>
    </source>
</evidence>
<dbReference type="InterPro" id="IPR050539">
    <property type="entry name" value="ThrE_Dicarb/AminoAcid_Exp"/>
</dbReference>
<keyword evidence="2" id="KW-1003">Cell membrane</keyword>
<evidence type="ECO:0000256" key="6">
    <source>
        <dbReference type="ARBA" id="ARBA00034125"/>
    </source>
</evidence>
<accession>A0A6N2SRR7</accession>
<evidence type="ECO:0000256" key="3">
    <source>
        <dbReference type="ARBA" id="ARBA00022692"/>
    </source>
</evidence>
<dbReference type="PANTHER" id="PTHR34390:SF2">
    <property type="entry name" value="SUCCINATE TRANSPORTER SUBUNIT YJJP-RELATED"/>
    <property type="match status" value="1"/>
</dbReference>
<keyword evidence="5 7" id="KW-0472">Membrane</keyword>
<dbReference type="PANTHER" id="PTHR34390">
    <property type="entry name" value="UPF0442 PROTEIN YJJB-RELATED"/>
    <property type="match status" value="1"/>
</dbReference>
<evidence type="ECO:0000256" key="4">
    <source>
        <dbReference type="ARBA" id="ARBA00022989"/>
    </source>
</evidence>
<evidence type="ECO:0000256" key="1">
    <source>
        <dbReference type="ARBA" id="ARBA00004651"/>
    </source>
</evidence>
<proteinExistence type="inferred from homology"/>
<name>A0A6N2SRR7_9FIRM</name>
<feature type="transmembrane region" description="Helical" evidence="7">
    <location>
        <begin position="194"/>
        <end position="211"/>
    </location>
</feature>
<gene>
    <name evidence="9" type="primary">yjjP</name>
    <name evidence="9" type="ORF">AULFYP135_01050</name>
</gene>
<dbReference type="GO" id="GO:0022857">
    <property type="term" value="F:transmembrane transporter activity"/>
    <property type="evidence" value="ECO:0007669"/>
    <property type="project" value="InterPro"/>
</dbReference>